<organism evidence="1 2">
    <name type="scientific">Thelohanellus kitauei</name>
    <name type="common">Myxosporean</name>
    <dbReference type="NCBI Taxonomy" id="669202"/>
    <lineage>
        <taxon>Eukaryota</taxon>
        <taxon>Metazoa</taxon>
        <taxon>Cnidaria</taxon>
        <taxon>Myxozoa</taxon>
        <taxon>Myxosporea</taxon>
        <taxon>Bivalvulida</taxon>
        <taxon>Platysporina</taxon>
        <taxon>Myxobolidae</taxon>
        <taxon>Thelohanellus</taxon>
    </lineage>
</organism>
<proteinExistence type="predicted"/>
<dbReference type="Proteomes" id="UP000031668">
    <property type="component" value="Unassembled WGS sequence"/>
</dbReference>
<name>A0A0C2IY09_THEKT</name>
<keyword evidence="2" id="KW-1185">Reference proteome</keyword>
<protein>
    <submittedName>
        <fullName evidence="1">Uncharacterized protein</fullName>
    </submittedName>
</protein>
<comment type="caution">
    <text evidence="1">The sequence shown here is derived from an EMBL/GenBank/DDBJ whole genome shotgun (WGS) entry which is preliminary data.</text>
</comment>
<accession>A0A0C2IY09</accession>
<sequence length="346" mass="40022">MLPWVKNPHYVYQSRDSSKQSARDSLLFDDKDTKRPAKLKFSMHSFDEETGKPLNINRGKGQIPKSSSLYIRRSARMTILESDTSPRYTSHHSSDKSLNINCQDCKSKIWEKHKEAVAESRFVIDSKRHFDSEESQSDGEVDSSWGITLTNLRHVVLPIEIQKCFAISQIETLSNLEEKMNKDLVSSHSMQGLMNLDNQCIRCSIDPKLEKTHLVPCKRINGVDLKNDIVLRPLRDDASKATALLMKDDVTDEDYIRKEVMCLFSNMVTQTMCKNGEKILTEVKTKYQNVFEDDCFFIYLIDQAANFNMKPKISNIMFQCFKCKWSDYFELAKRHLTNNTFELVGI</sequence>
<dbReference type="AlphaFoldDB" id="A0A0C2IY09"/>
<evidence type="ECO:0000313" key="2">
    <source>
        <dbReference type="Proteomes" id="UP000031668"/>
    </source>
</evidence>
<dbReference type="EMBL" id="JWZT01005265">
    <property type="protein sequence ID" value="KII61742.1"/>
    <property type="molecule type" value="Genomic_DNA"/>
</dbReference>
<evidence type="ECO:0000313" key="1">
    <source>
        <dbReference type="EMBL" id="KII61742.1"/>
    </source>
</evidence>
<gene>
    <name evidence="1" type="ORF">RF11_08842</name>
</gene>
<reference evidence="1 2" key="1">
    <citation type="journal article" date="2014" name="Genome Biol. Evol.">
        <title>The genome of the myxosporean Thelohanellus kitauei shows adaptations to nutrient acquisition within its fish host.</title>
        <authorList>
            <person name="Yang Y."/>
            <person name="Xiong J."/>
            <person name="Zhou Z."/>
            <person name="Huo F."/>
            <person name="Miao W."/>
            <person name="Ran C."/>
            <person name="Liu Y."/>
            <person name="Zhang J."/>
            <person name="Feng J."/>
            <person name="Wang M."/>
            <person name="Wang M."/>
            <person name="Wang L."/>
            <person name="Yao B."/>
        </authorList>
    </citation>
    <scope>NUCLEOTIDE SEQUENCE [LARGE SCALE GENOMIC DNA]</scope>
    <source>
        <strain evidence="1">Wuqing</strain>
    </source>
</reference>